<reference evidence="5 6" key="1">
    <citation type="submission" date="2022-05" db="EMBL/GenBank/DDBJ databases">
        <title>Sporolactobacillus sp nov CPB3-1, isolated from tree bark (Mangifera indica L.).</title>
        <authorList>
            <person name="Phuengjayaem S."/>
            <person name="Tanasupawat S."/>
        </authorList>
    </citation>
    <scope>NUCLEOTIDE SEQUENCE [LARGE SCALE GENOMIC DNA]</scope>
    <source>
        <strain evidence="5 6">CPB3-1</strain>
    </source>
</reference>
<dbReference type="InterPro" id="IPR002347">
    <property type="entry name" value="SDR_fam"/>
</dbReference>
<dbReference type="Pfam" id="PF00106">
    <property type="entry name" value="adh_short"/>
    <property type="match status" value="1"/>
</dbReference>
<sequence>MKKVWFITGASRGFGLSLSRELIRLGYPVVVTARRVETVSELAEGKDQVLALPLDVTDQAQVRSTLQKALNHFGRIDVLVNNAGFGYFGAIEEADEEAVRQLFETNFWGLSDLTRAVLPTFRSQGSGHFVNISSIAGLSSAPALGYYNASKFAVEGFSQALAQEVGPLGIKVTLVEPGPFRTDWAGSSAPERQVKITDYDATAGEKVKQLRNNSGKQPGSPDLAAKAIIKAVEAENSPLHLPLGKGTVPRALQQFDDVRKDFEEWQEAASHVDFGDDAFWN</sequence>
<keyword evidence="2" id="KW-0560">Oxidoreductase</keyword>
<evidence type="ECO:0000259" key="4">
    <source>
        <dbReference type="SMART" id="SM00822"/>
    </source>
</evidence>
<accession>A0ABT0MD98</accession>
<dbReference type="NCBIfam" id="NF006114">
    <property type="entry name" value="PRK08263.1"/>
    <property type="match status" value="1"/>
</dbReference>
<dbReference type="InterPro" id="IPR036291">
    <property type="entry name" value="NAD(P)-bd_dom_sf"/>
</dbReference>
<dbReference type="RefSeq" id="WP_249103544.1">
    <property type="nucleotide sequence ID" value="NZ_JAMAST010000024.1"/>
</dbReference>
<dbReference type="PROSITE" id="PS00061">
    <property type="entry name" value="ADH_SHORT"/>
    <property type="match status" value="1"/>
</dbReference>
<keyword evidence="6" id="KW-1185">Reference proteome</keyword>
<proteinExistence type="inferred from homology"/>
<dbReference type="SUPFAM" id="SSF51735">
    <property type="entry name" value="NAD(P)-binding Rossmann-fold domains"/>
    <property type="match status" value="1"/>
</dbReference>
<dbReference type="Gene3D" id="3.40.50.720">
    <property type="entry name" value="NAD(P)-binding Rossmann-like Domain"/>
    <property type="match status" value="1"/>
</dbReference>
<evidence type="ECO:0000256" key="2">
    <source>
        <dbReference type="ARBA" id="ARBA00023002"/>
    </source>
</evidence>
<dbReference type="InterPro" id="IPR051911">
    <property type="entry name" value="SDR_oxidoreductase"/>
</dbReference>
<evidence type="ECO:0000313" key="5">
    <source>
        <dbReference type="EMBL" id="MCL1632852.1"/>
    </source>
</evidence>
<comment type="caution">
    <text evidence="5">The sequence shown here is derived from an EMBL/GenBank/DDBJ whole genome shotgun (WGS) entry which is preliminary data.</text>
</comment>
<organism evidence="5 6">
    <name type="scientific">Sporolactobacillus mangiferae</name>
    <dbReference type="NCBI Taxonomy" id="2940498"/>
    <lineage>
        <taxon>Bacteria</taxon>
        <taxon>Bacillati</taxon>
        <taxon>Bacillota</taxon>
        <taxon>Bacilli</taxon>
        <taxon>Bacillales</taxon>
        <taxon>Sporolactobacillaceae</taxon>
        <taxon>Sporolactobacillus</taxon>
    </lineage>
</organism>
<gene>
    <name evidence="5" type="ORF">M3N64_13070</name>
</gene>
<dbReference type="CDD" id="cd05374">
    <property type="entry name" value="17beta-HSD-like_SDR_c"/>
    <property type="match status" value="1"/>
</dbReference>
<dbReference type="PANTHER" id="PTHR43976">
    <property type="entry name" value="SHORT CHAIN DEHYDROGENASE"/>
    <property type="match status" value="1"/>
</dbReference>
<dbReference type="PANTHER" id="PTHR43976:SF16">
    <property type="entry name" value="SHORT-CHAIN DEHYDROGENASE_REDUCTASE FAMILY PROTEIN"/>
    <property type="match status" value="1"/>
</dbReference>
<comment type="similarity">
    <text evidence="1 3">Belongs to the short-chain dehydrogenases/reductases (SDR) family.</text>
</comment>
<protein>
    <submittedName>
        <fullName evidence="5">Oxidoreductase</fullName>
    </submittedName>
</protein>
<name>A0ABT0MD98_9BACL</name>
<dbReference type="Proteomes" id="UP001203004">
    <property type="component" value="Unassembled WGS sequence"/>
</dbReference>
<evidence type="ECO:0000256" key="1">
    <source>
        <dbReference type="ARBA" id="ARBA00006484"/>
    </source>
</evidence>
<dbReference type="InterPro" id="IPR020904">
    <property type="entry name" value="Sc_DH/Rdtase_CS"/>
</dbReference>
<dbReference type="InterPro" id="IPR057326">
    <property type="entry name" value="KR_dom"/>
</dbReference>
<dbReference type="PRINTS" id="PR00081">
    <property type="entry name" value="GDHRDH"/>
</dbReference>
<evidence type="ECO:0000256" key="3">
    <source>
        <dbReference type="RuleBase" id="RU000363"/>
    </source>
</evidence>
<dbReference type="SMART" id="SM00822">
    <property type="entry name" value="PKS_KR"/>
    <property type="match status" value="1"/>
</dbReference>
<evidence type="ECO:0000313" key="6">
    <source>
        <dbReference type="Proteomes" id="UP001203004"/>
    </source>
</evidence>
<feature type="domain" description="Ketoreductase" evidence="4">
    <location>
        <begin position="3"/>
        <end position="187"/>
    </location>
</feature>
<dbReference type="NCBIfam" id="NF004824">
    <property type="entry name" value="PRK06180.1"/>
    <property type="match status" value="1"/>
</dbReference>
<dbReference type="PRINTS" id="PR00080">
    <property type="entry name" value="SDRFAMILY"/>
</dbReference>
<dbReference type="EMBL" id="JAMAST010000024">
    <property type="protein sequence ID" value="MCL1632852.1"/>
    <property type="molecule type" value="Genomic_DNA"/>
</dbReference>